<evidence type="ECO:0008006" key="3">
    <source>
        <dbReference type="Google" id="ProtNLM"/>
    </source>
</evidence>
<sequence>MKQTLVILTIAHSPDDDITPLLLETLTEEQLEPVSLLNGLTSEEITEKYAPRKDEKTLVVRLADGAERLLATSRIERGLQRLINQLETRGVENILLLGCGPFTALQSRSAVLMEPDRLIPPLISAIVGNHQAGIMVSADELLRQQAGKWRSLSKPASFAVANPFQSDNQALIDAGLLLLEQGADVVVLDGPGYHPSHCDLLQQLLGIPVLLSWRLLAKMAAELLA</sequence>
<keyword evidence="2" id="KW-1185">Reference proteome</keyword>
<dbReference type="EMBL" id="NWUO01000003">
    <property type="protein sequence ID" value="PNS12641.1"/>
    <property type="molecule type" value="Genomic_DNA"/>
</dbReference>
<dbReference type="NCBIfam" id="NF007788">
    <property type="entry name" value="PRK10481.1"/>
    <property type="match status" value="1"/>
</dbReference>
<comment type="caution">
    <text evidence="1">The sequence shown here is derived from an EMBL/GenBank/DDBJ whole genome shotgun (WGS) entry which is preliminary data.</text>
</comment>
<gene>
    <name evidence="1" type="ORF">COO59_05840</name>
</gene>
<evidence type="ECO:0000313" key="1">
    <source>
        <dbReference type="EMBL" id="PNS12641.1"/>
    </source>
</evidence>
<evidence type="ECO:0000313" key="2">
    <source>
        <dbReference type="Proteomes" id="UP000236345"/>
    </source>
</evidence>
<reference evidence="2" key="1">
    <citation type="submission" date="2017-09" db="EMBL/GenBank/DDBJ databases">
        <authorList>
            <person name="Palmer M."/>
            <person name="Steenkamp E.T."/>
            <person name="Coetzee M.P."/>
            <person name="Avontuur J.R."/>
            <person name="Van Zyl E."/>
            <person name="Chan W.-Y."/>
            <person name="Blom J."/>
            <person name="Venter S.N."/>
        </authorList>
    </citation>
    <scope>NUCLEOTIDE SEQUENCE [LARGE SCALE GENOMIC DNA]</scope>
    <source>
        <strain evidence="2">QC88-366</strain>
    </source>
</reference>
<organism evidence="1 2">
    <name type="scientific">Mixta theicola</name>
    <dbReference type="NCBI Taxonomy" id="1458355"/>
    <lineage>
        <taxon>Bacteria</taxon>
        <taxon>Pseudomonadati</taxon>
        <taxon>Pseudomonadota</taxon>
        <taxon>Gammaproteobacteria</taxon>
        <taxon>Enterobacterales</taxon>
        <taxon>Erwiniaceae</taxon>
        <taxon>Mixta</taxon>
    </lineage>
</organism>
<proteinExistence type="predicted"/>
<dbReference type="OrthoDB" id="9798683at2"/>
<dbReference type="RefSeq" id="WP_103058879.1">
    <property type="nucleotide sequence ID" value="NZ_BSOF01000028.1"/>
</dbReference>
<name>A0A2K1QC85_9GAMM</name>
<dbReference type="AlphaFoldDB" id="A0A2K1QC85"/>
<dbReference type="Pfam" id="PF07302">
    <property type="entry name" value="AroM"/>
    <property type="match status" value="1"/>
</dbReference>
<dbReference type="Proteomes" id="UP000236345">
    <property type="component" value="Unassembled WGS sequence"/>
</dbReference>
<protein>
    <recommendedName>
        <fullName evidence="3">AroM protein</fullName>
    </recommendedName>
</protein>
<dbReference type="InterPro" id="IPR010843">
    <property type="entry name" value="Uncharacterised_AroM"/>
</dbReference>
<accession>A0A2K1QC85</accession>